<dbReference type="RefSeq" id="WP_274995558.1">
    <property type="nucleotide sequence ID" value="NZ_JAJQQP010000010.1"/>
</dbReference>
<gene>
    <name evidence="2" type="ORF">J2S48_001307</name>
</gene>
<evidence type="ECO:0000256" key="1">
    <source>
        <dbReference type="SAM" id="Phobius"/>
    </source>
</evidence>
<evidence type="ECO:0000313" key="2">
    <source>
        <dbReference type="EMBL" id="MDR7381792.1"/>
    </source>
</evidence>
<feature type="transmembrane region" description="Helical" evidence="1">
    <location>
        <begin position="90"/>
        <end position="119"/>
    </location>
</feature>
<dbReference type="EC" id="1.8.5.2" evidence="2"/>
<sequence>MSTVSHRLTSWTHRADTRERTATDTAATAVTSASVARYTFAGVRLLLAFEFLWAFGDKLLGWGRATPAEGAWINGGSPTEGFLSHVEGPFAGFFGALAGNAVVDWLFMLGLLGIGLALALGIGMRLAAGAGAALMLMMWLAVLPLANNPFVDYHLVDAVLLVALAAFLAGDTLGLGKQWARLPLVQRFPILR</sequence>
<protein>
    <submittedName>
        <fullName evidence="2">Thiosulfate dehydrogenase [quinone] large subunit</fullName>
        <ecNumber evidence="2">1.8.5.2</ecNumber>
    </submittedName>
</protein>
<evidence type="ECO:0000313" key="3">
    <source>
        <dbReference type="Proteomes" id="UP001183585"/>
    </source>
</evidence>
<reference evidence="2 3" key="1">
    <citation type="submission" date="2023-07" db="EMBL/GenBank/DDBJ databases">
        <title>Sequencing the genomes of 1000 actinobacteria strains.</title>
        <authorList>
            <person name="Klenk H.-P."/>
        </authorList>
    </citation>
    <scope>NUCLEOTIDE SEQUENCE [LARGE SCALE GENOMIC DNA]</scope>
    <source>
        <strain evidence="2 3">DSM 45554</strain>
    </source>
</reference>
<accession>A0ABU2CKC5</accession>
<dbReference type="Proteomes" id="UP001183585">
    <property type="component" value="Unassembled WGS sequence"/>
</dbReference>
<organism evidence="2 3">
    <name type="scientific">Promicromonospora iranensis</name>
    <dbReference type="NCBI Taxonomy" id="1105144"/>
    <lineage>
        <taxon>Bacteria</taxon>
        <taxon>Bacillati</taxon>
        <taxon>Actinomycetota</taxon>
        <taxon>Actinomycetes</taxon>
        <taxon>Micrococcales</taxon>
        <taxon>Promicromonosporaceae</taxon>
        <taxon>Promicromonospora</taxon>
    </lineage>
</organism>
<feature type="transmembrane region" description="Helical" evidence="1">
    <location>
        <begin position="158"/>
        <end position="176"/>
    </location>
</feature>
<keyword evidence="1" id="KW-0812">Transmembrane</keyword>
<dbReference type="GO" id="GO:0043831">
    <property type="term" value="F:thiosulfate dehydrogenase (quinone) activity"/>
    <property type="evidence" value="ECO:0007669"/>
    <property type="project" value="UniProtKB-EC"/>
</dbReference>
<keyword evidence="1" id="KW-1133">Transmembrane helix</keyword>
<keyword evidence="2" id="KW-0560">Oxidoreductase</keyword>
<proteinExistence type="predicted"/>
<comment type="caution">
    <text evidence="2">The sequence shown here is derived from an EMBL/GenBank/DDBJ whole genome shotgun (WGS) entry which is preliminary data.</text>
</comment>
<name>A0ABU2CKC5_9MICO</name>
<keyword evidence="3" id="KW-1185">Reference proteome</keyword>
<keyword evidence="1" id="KW-0472">Membrane</keyword>
<dbReference type="EMBL" id="JAVDYE010000001">
    <property type="protein sequence ID" value="MDR7381792.1"/>
    <property type="molecule type" value="Genomic_DNA"/>
</dbReference>
<feature type="transmembrane region" description="Helical" evidence="1">
    <location>
        <begin position="126"/>
        <end position="146"/>
    </location>
</feature>